<dbReference type="WBParaSite" id="HPBE_0000486501-mRNA-1">
    <property type="protein sequence ID" value="HPBE_0000486501-mRNA-1"/>
    <property type="gene ID" value="HPBE_0000486501"/>
</dbReference>
<evidence type="ECO:0000313" key="3">
    <source>
        <dbReference type="Proteomes" id="UP000050761"/>
    </source>
</evidence>
<accession>A0A3P7WNI2</accession>
<proteinExistence type="inferred from homology"/>
<dbReference type="Gene3D" id="3.40.50.300">
    <property type="entry name" value="P-loop containing nucleotide triphosphate hydrolases"/>
    <property type="match status" value="1"/>
</dbReference>
<dbReference type="AlphaFoldDB" id="A0A183FEN7"/>
<gene>
    <name evidence="2" type="ORF">HPBE_LOCUS4866</name>
</gene>
<dbReference type="GO" id="GO:0005694">
    <property type="term" value="C:chromosome"/>
    <property type="evidence" value="ECO:0007669"/>
    <property type="project" value="TreeGrafter"/>
</dbReference>
<evidence type="ECO:0000313" key="4">
    <source>
        <dbReference type="WBParaSite" id="HPBE_0000486501-mRNA-1"/>
    </source>
</evidence>
<dbReference type="GO" id="GO:0000724">
    <property type="term" value="P:double-strand break repair via homologous recombination"/>
    <property type="evidence" value="ECO:0007669"/>
    <property type="project" value="TreeGrafter"/>
</dbReference>
<reference evidence="4" key="2">
    <citation type="submission" date="2019-09" db="UniProtKB">
        <authorList>
            <consortium name="WormBaseParasite"/>
        </authorList>
    </citation>
    <scope>IDENTIFICATION</scope>
</reference>
<protein>
    <submittedName>
        <fullName evidence="4">Elf4 domain-containing protein</fullName>
    </submittedName>
</protein>
<evidence type="ECO:0000256" key="1">
    <source>
        <dbReference type="ARBA" id="ARBA00005446"/>
    </source>
</evidence>
<dbReference type="GO" id="GO:0005654">
    <property type="term" value="C:nucleoplasm"/>
    <property type="evidence" value="ECO:0007669"/>
    <property type="project" value="TreeGrafter"/>
</dbReference>
<dbReference type="Proteomes" id="UP000050761">
    <property type="component" value="Unassembled WGS sequence"/>
</dbReference>
<dbReference type="EMBL" id="UZAH01025373">
    <property type="protein sequence ID" value="VDO62591.1"/>
    <property type="molecule type" value="Genomic_DNA"/>
</dbReference>
<dbReference type="GO" id="GO:0000723">
    <property type="term" value="P:telomere maintenance"/>
    <property type="evidence" value="ECO:0007669"/>
    <property type="project" value="TreeGrafter"/>
</dbReference>
<comment type="similarity">
    <text evidence="1">Belongs to the helicase family. RecQ subfamily.</text>
</comment>
<dbReference type="OrthoDB" id="10013439at2759"/>
<evidence type="ECO:0000313" key="2">
    <source>
        <dbReference type="EMBL" id="VDO62591.1"/>
    </source>
</evidence>
<dbReference type="GO" id="GO:0043138">
    <property type="term" value="F:3'-5' DNA helicase activity"/>
    <property type="evidence" value="ECO:0007669"/>
    <property type="project" value="TreeGrafter"/>
</dbReference>
<accession>A0A183FEN7</accession>
<dbReference type="GO" id="GO:0009378">
    <property type="term" value="F:four-way junction helicase activity"/>
    <property type="evidence" value="ECO:0007669"/>
    <property type="project" value="TreeGrafter"/>
</dbReference>
<dbReference type="PANTHER" id="PTHR13710:SF120">
    <property type="entry name" value="BIFUNCTIONAL 3'-5' EXONUCLEASE_ATP-DEPENDENT HELICASE WRN"/>
    <property type="match status" value="1"/>
</dbReference>
<name>A0A183FEN7_HELPZ</name>
<dbReference type="GO" id="GO:0005737">
    <property type="term" value="C:cytoplasm"/>
    <property type="evidence" value="ECO:0007669"/>
    <property type="project" value="TreeGrafter"/>
</dbReference>
<sequence>MPCIHYSIILVTHRFAQSSGTLCETLSEARISSCSCPPVCFLIDCPVMALTATATPLVRSDIVDNLDLVNPEIVCTGFNRDNLYLSVSQMTSMRDDLDKLLVAEDNIQVVEHEREVLQVFGSGSVWFSYCTILHRRAGVGSRKEGQKERRIHAAKTTKRRISEERRLLVIFKLSAPLALS</sequence>
<keyword evidence="3" id="KW-1185">Reference proteome</keyword>
<reference evidence="2 3" key="1">
    <citation type="submission" date="2018-11" db="EMBL/GenBank/DDBJ databases">
        <authorList>
            <consortium name="Pathogen Informatics"/>
        </authorList>
    </citation>
    <scope>NUCLEOTIDE SEQUENCE [LARGE SCALE GENOMIC DNA]</scope>
</reference>
<organism evidence="3 4">
    <name type="scientific">Heligmosomoides polygyrus</name>
    <name type="common">Parasitic roundworm</name>
    <dbReference type="NCBI Taxonomy" id="6339"/>
    <lineage>
        <taxon>Eukaryota</taxon>
        <taxon>Metazoa</taxon>
        <taxon>Ecdysozoa</taxon>
        <taxon>Nematoda</taxon>
        <taxon>Chromadorea</taxon>
        <taxon>Rhabditida</taxon>
        <taxon>Rhabditina</taxon>
        <taxon>Rhabditomorpha</taxon>
        <taxon>Strongyloidea</taxon>
        <taxon>Heligmosomidae</taxon>
        <taxon>Heligmosomoides</taxon>
    </lineage>
</organism>
<dbReference type="PANTHER" id="PTHR13710">
    <property type="entry name" value="DNA HELICASE RECQ FAMILY MEMBER"/>
    <property type="match status" value="1"/>
</dbReference>
<dbReference type="InterPro" id="IPR027417">
    <property type="entry name" value="P-loop_NTPase"/>
</dbReference>